<keyword evidence="6 11" id="KW-0472">Membrane</keyword>
<dbReference type="GO" id="GO:0016020">
    <property type="term" value="C:membrane"/>
    <property type="evidence" value="ECO:0007669"/>
    <property type="project" value="TreeGrafter"/>
</dbReference>
<dbReference type="InterPro" id="IPR038599">
    <property type="entry name" value="LAP1C-like_C_sf"/>
</dbReference>
<organism evidence="13 14">
    <name type="scientific">Crassostrea virginica</name>
    <name type="common">Eastern oyster</name>
    <dbReference type="NCBI Taxonomy" id="6565"/>
    <lineage>
        <taxon>Eukaryota</taxon>
        <taxon>Metazoa</taxon>
        <taxon>Spiralia</taxon>
        <taxon>Lophotrochozoa</taxon>
        <taxon>Mollusca</taxon>
        <taxon>Bivalvia</taxon>
        <taxon>Autobranchia</taxon>
        <taxon>Pteriomorphia</taxon>
        <taxon>Ostreida</taxon>
        <taxon>Ostreoidea</taxon>
        <taxon>Ostreidae</taxon>
        <taxon>Crassostrea</taxon>
    </lineage>
</organism>
<comment type="similarity">
    <text evidence="2">Belongs to the TOR1AIP family.</text>
</comment>
<comment type="subcellular location">
    <subcellularLocation>
        <location evidence="9">Endomembrane system</location>
        <topology evidence="9">Single-pass membrane protein</topology>
    </subcellularLocation>
    <subcellularLocation>
        <location evidence="1">Nucleus envelope</location>
    </subcellularLocation>
</comment>
<gene>
    <name evidence="14" type="primary">LOC111126625</name>
</gene>
<name>A0A8B8DGQ8_CRAVI</name>
<keyword evidence="7" id="KW-0325">Glycoprotein</keyword>
<keyword evidence="8" id="KW-0539">Nucleus</keyword>
<dbReference type="GO" id="GO:0005635">
    <property type="term" value="C:nuclear envelope"/>
    <property type="evidence" value="ECO:0007669"/>
    <property type="project" value="UniProtKB-SubCell"/>
</dbReference>
<dbReference type="KEGG" id="cvn:111126625"/>
<keyword evidence="3" id="KW-0597">Phosphoprotein</keyword>
<dbReference type="Pfam" id="PF05609">
    <property type="entry name" value="LAP1_C"/>
    <property type="match status" value="1"/>
</dbReference>
<dbReference type="PANTHER" id="PTHR18843">
    <property type="entry name" value="TORSIN-1A-INTERACTING PROTEIN"/>
    <property type="match status" value="1"/>
</dbReference>
<dbReference type="OrthoDB" id="6258998at2759"/>
<evidence type="ECO:0000256" key="10">
    <source>
        <dbReference type="SAM" id="MobiDB-lite"/>
    </source>
</evidence>
<keyword evidence="13" id="KW-1185">Reference proteome</keyword>
<proteinExistence type="inferred from homology"/>
<dbReference type="Proteomes" id="UP000694844">
    <property type="component" value="Chromosome 3"/>
</dbReference>
<evidence type="ECO:0000256" key="2">
    <source>
        <dbReference type="ARBA" id="ARBA00007860"/>
    </source>
</evidence>
<dbReference type="InterPro" id="IPR046753">
    <property type="entry name" value="TOIP1/2_C"/>
</dbReference>
<evidence type="ECO:0000256" key="1">
    <source>
        <dbReference type="ARBA" id="ARBA00004259"/>
    </source>
</evidence>
<evidence type="ECO:0000256" key="8">
    <source>
        <dbReference type="ARBA" id="ARBA00023242"/>
    </source>
</evidence>
<dbReference type="GO" id="GO:0061024">
    <property type="term" value="P:membrane organization"/>
    <property type="evidence" value="ECO:0007669"/>
    <property type="project" value="TreeGrafter"/>
</dbReference>
<dbReference type="GeneID" id="111126625"/>
<dbReference type="AlphaFoldDB" id="A0A8B8DGQ8"/>
<evidence type="ECO:0000256" key="11">
    <source>
        <dbReference type="SAM" id="Phobius"/>
    </source>
</evidence>
<keyword evidence="5 11" id="KW-1133">Transmembrane helix</keyword>
<evidence type="ECO:0000256" key="3">
    <source>
        <dbReference type="ARBA" id="ARBA00022553"/>
    </source>
</evidence>
<feature type="domain" description="Torsin-1A-interacting protein 1/2 AAA+ activator" evidence="12">
    <location>
        <begin position="128"/>
        <end position="311"/>
    </location>
</feature>
<evidence type="ECO:0000256" key="4">
    <source>
        <dbReference type="ARBA" id="ARBA00022692"/>
    </source>
</evidence>
<evidence type="ECO:0000256" key="5">
    <source>
        <dbReference type="ARBA" id="ARBA00022989"/>
    </source>
</evidence>
<feature type="compositionally biased region" description="Basic and acidic residues" evidence="10">
    <location>
        <begin position="46"/>
        <end position="81"/>
    </location>
</feature>
<dbReference type="InterPro" id="IPR008662">
    <property type="entry name" value="TOIP1/2"/>
</dbReference>
<dbReference type="PANTHER" id="PTHR18843:SF7">
    <property type="entry name" value="LAMINA-ASSOCIATED POLYPEPTIDE 1B ISOFORM 1-RELATED"/>
    <property type="match status" value="1"/>
</dbReference>
<evidence type="ECO:0000256" key="7">
    <source>
        <dbReference type="ARBA" id="ARBA00023180"/>
    </source>
</evidence>
<evidence type="ECO:0000259" key="12">
    <source>
        <dbReference type="Pfam" id="PF05609"/>
    </source>
</evidence>
<accession>A0A8B8DGQ8</accession>
<evidence type="ECO:0000313" key="14">
    <source>
        <dbReference type="RefSeq" id="XP_022327103.1"/>
    </source>
</evidence>
<dbReference type="GO" id="GO:0001671">
    <property type="term" value="F:ATPase activator activity"/>
    <property type="evidence" value="ECO:0007669"/>
    <property type="project" value="InterPro"/>
</dbReference>
<dbReference type="Gene3D" id="3.40.50.12190">
    <property type="match status" value="1"/>
</dbReference>
<sequence length="352" mass="39680">MITGTMSSSRGKKESDSENPTGPSSELLPKTVLLKSPNAKNKGYRGKGESSKKQETKTNESPIKEQDSKKSSKEKSTVENKDDENYNIWPTVIAIHVLVYGLSILMPIIYTSFESDNKPTQTVNSSSNPQIDHIENFKKEFKDLKSKFIAQDADFWKRIKVPVLRVIKDEEPDYPAIVLLVVPKGESTSKTATCIAKQYRSIINKVYTGEEKLEKGYIDVQTISEQTSSVEDFKYVLDHKIKELFNSTKPEVHTVVIDHIEALDPNVMLLFHGYCDGDHAPYKKAMFVFVLHTDLQTAIPSKDLDKTVDHHLLTLWAKNLDKDKIPPLIARVANNKALIQEEHISSLTMSGC</sequence>
<evidence type="ECO:0000256" key="6">
    <source>
        <dbReference type="ARBA" id="ARBA00023136"/>
    </source>
</evidence>
<keyword evidence="4 11" id="KW-0812">Transmembrane</keyword>
<evidence type="ECO:0000313" key="13">
    <source>
        <dbReference type="Proteomes" id="UP000694844"/>
    </source>
</evidence>
<feature type="transmembrane region" description="Helical" evidence="11">
    <location>
        <begin position="88"/>
        <end position="110"/>
    </location>
</feature>
<reference evidence="14" key="1">
    <citation type="submission" date="2025-08" db="UniProtKB">
        <authorList>
            <consortium name="RefSeq"/>
        </authorList>
    </citation>
    <scope>IDENTIFICATION</scope>
    <source>
        <tissue evidence="14">Whole sample</tissue>
    </source>
</reference>
<protein>
    <submittedName>
        <fullName evidence="14">Uncharacterized protein LOC111126625 isoform X1</fullName>
    </submittedName>
</protein>
<feature type="region of interest" description="Disordered" evidence="10">
    <location>
        <begin position="1"/>
        <end position="81"/>
    </location>
</feature>
<evidence type="ECO:0000256" key="9">
    <source>
        <dbReference type="ARBA" id="ARBA00037847"/>
    </source>
</evidence>
<dbReference type="RefSeq" id="XP_022327103.1">
    <property type="nucleotide sequence ID" value="XM_022471395.1"/>
</dbReference>